<dbReference type="InterPro" id="IPR029045">
    <property type="entry name" value="ClpP/crotonase-like_dom_sf"/>
</dbReference>
<comment type="caution">
    <text evidence="1">The sequence shown here is derived from an EMBL/GenBank/DDBJ whole genome shotgun (WGS) entry which is preliminary data.</text>
</comment>
<dbReference type="PANTHER" id="PTHR35984:SF1">
    <property type="entry name" value="PERIPLASMIC SERINE PROTEASE"/>
    <property type="match status" value="1"/>
</dbReference>
<dbReference type="GO" id="GO:0006508">
    <property type="term" value="P:proteolysis"/>
    <property type="evidence" value="ECO:0007669"/>
    <property type="project" value="UniProtKB-KW"/>
</dbReference>
<dbReference type="RefSeq" id="WP_196823925.1">
    <property type="nucleotide sequence ID" value="NZ_CP046980.1"/>
</dbReference>
<reference evidence="1" key="1">
    <citation type="submission" date="2020-11" db="EMBL/GenBank/DDBJ databases">
        <title>Sequencing the genomes of 1000 actinobacteria strains.</title>
        <authorList>
            <person name="Klenk H.-P."/>
        </authorList>
    </citation>
    <scope>NUCLEOTIDE SEQUENCE</scope>
    <source>
        <strain evidence="1">DSM 45632</strain>
    </source>
</reference>
<dbReference type="PANTHER" id="PTHR35984">
    <property type="entry name" value="PERIPLASMIC SERINE PROTEASE"/>
    <property type="match status" value="1"/>
</dbReference>
<sequence>MSYTPLFFAQNAHRYDRRELINAYEEKYDCNLAVMIDQVTPNSITLLNECLHSKELDKPLHLMLRSPGGDPEIAIRLIRMCHAASSEFVILVPEIAKSAATIMALGADSIIMGPTSDLGPIDPQVFVPGRGFISAKDMMAAYDRALEMVAAAPDTAQLHAVLLGGVDATTVQFARSALDRIADIARQAVESNDNRTPDEVDALCNQIQAPLIDTPKMHGAVVGAREALDAGLPVKRLNMDNEQWVAIQELWARYFALGPVDRMQAYEGTKASQVHFYE</sequence>
<name>A0A931GXE3_9CORY</name>
<keyword evidence="2" id="KW-1185">Reference proteome</keyword>
<dbReference type="Gene3D" id="3.90.226.10">
    <property type="entry name" value="2-enoyl-CoA Hydratase, Chain A, domain 1"/>
    <property type="match status" value="1"/>
</dbReference>
<dbReference type="InterPro" id="IPR002825">
    <property type="entry name" value="Pept_S49_ser-pept_pro"/>
</dbReference>
<gene>
    <name evidence="1" type="ORF">IW254_000318</name>
</gene>
<dbReference type="AlphaFoldDB" id="A0A931GXE3"/>
<dbReference type="SUPFAM" id="SSF52096">
    <property type="entry name" value="ClpP/crotonase"/>
    <property type="match status" value="1"/>
</dbReference>
<keyword evidence="1" id="KW-0645">Protease</keyword>
<keyword evidence="1" id="KW-0378">Hydrolase</keyword>
<proteinExistence type="predicted"/>
<evidence type="ECO:0000313" key="2">
    <source>
        <dbReference type="Proteomes" id="UP000658613"/>
    </source>
</evidence>
<dbReference type="Pfam" id="PF01972">
    <property type="entry name" value="SDH_protease"/>
    <property type="match status" value="1"/>
</dbReference>
<dbReference type="GO" id="GO:0008233">
    <property type="term" value="F:peptidase activity"/>
    <property type="evidence" value="ECO:0007669"/>
    <property type="project" value="UniProtKB-KW"/>
</dbReference>
<dbReference type="GO" id="GO:0016020">
    <property type="term" value="C:membrane"/>
    <property type="evidence" value="ECO:0007669"/>
    <property type="project" value="InterPro"/>
</dbReference>
<dbReference type="EMBL" id="JADOUE010000001">
    <property type="protein sequence ID" value="MBG6121349.1"/>
    <property type="molecule type" value="Genomic_DNA"/>
</dbReference>
<dbReference type="Proteomes" id="UP000658613">
    <property type="component" value="Unassembled WGS sequence"/>
</dbReference>
<evidence type="ECO:0000313" key="1">
    <source>
        <dbReference type="EMBL" id="MBG6121349.1"/>
    </source>
</evidence>
<organism evidence="1 2">
    <name type="scientific">Corynebacterium aquatimens</name>
    <dbReference type="NCBI Taxonomy" id="1190508"/>
    <lineage>
        <taxon>Bacteria</taxon>
        <taxon>Bacillati</taxon>
        <taxon>Actinomycetota</taxon>
        <taxon>Actinomycetes</taxon>
        <taxon>Mycobacteriales</taxon>
        <taxon>Corynebacteriaceae</taxon>
        <taxon>Corynebacterium</taxon>
    </lineage>
</organism>
<protein>
    <submittedName>
        <fullName evidence="1">Membrane-bound ClpP family serine protease</fullName>
    </submittedName>
</protein>
<accession>A0A931GXE3</accession>